<organism evidence="2 3">
    <name type="scientific">Mycolicibacterium brisbanense</name>
    <dbReference type="NCBI Taxonomy" id="146020"/>
    <lineage>
        <taxon>Bacteria</taxon>
        <taxon>Bacillati</taxon>
        <taxon>Actinomycetota</taxon>
        <taxon>Actinomycetes</taxon>
        <taxon>Mycobacteriales</taxon>
        <taxon>Mycobacteriaceae</taxon>
        <taxon>Mycolicibacterium</taxon>
    </lineage>
</organism>
<reference evidence="3" key="1">
    <citation type="journal article" date="2016" name="Genome Announc.">
        <title>Draft Genome Sequences of Five Rapidly Growing Mycobacterium Species, M. thermoresistibile, M. fortuitum subsp. acetamidolyticum, M. canariasense, M. brisbanense, and M. novocastrense.</title>
        <authorList>
            <person name="Katahira K."/>
            <person name="Ogura Y."/>
            <person name="Gotoh Y."/>
            <person name="Hayashi T."/>
        </authorList>
    </citation>
    <scope>NUCLEOTIDE SEQUENCE [LARGE SCALE GENOMIC DNA]</scope>
    <source>
        <strain evidence="3">JCM15654</strain>
    </source>
</reference>
<dbReference type="AlphaFoldDB" id="A0A100VZW4"/>
<dbReference type="OrthoDB" id="4668401at2"/>
<evidence type="ECO:0000313" key="2">
    <source>
        <dbReference type="EMBL" id="GAS89071.1"/>
    </source>
</evidence>
<reference evidence="3" key="2">
    <citation type="submission" date="2016-02" db="EMBL/GenBank/DDBJ databases">
        <title>Draft genome sequence of five rapidly growing Mycobacterium species.</title>
        <authorList>
            <person name="Katahira K."/>
            <person name="Gotou Y."/>
            <person name="Iida K."/>
            <person name="Ogura Y."/>
            <person name="Hayashi T."/>
        </authorList>
    </citation>
    <scope>NUCLEOTIDE SEQUENCE [LARGE SCALE GENOMIC DNA]</scope>
    <source>
        <strain evidence="3">JCM15654</strain>
    </source>
</reference>
<dbReference type="Proteomes" id="UP000069620">
    <property type="component" value="Unassembled WGS sequence"/>
</dbReference>
<evidence type="ECO:0000256" key="1">
    <source>
        <dbReference type="SAM" id="MobiDB-lite"/>
    </source>
</evidence>
<evidence type="ECO:0000313" key="3">
    <source>
        <dbReference type="Proteomes" id="UP000069620"/>
    </source>
</evidence>
<comment type="caution">
    <text evidence="2">The sequence shown here is derived from an EMBL/GenBank/DDBJ whole genome shotgun (WGS) entry which is preliminary data.</text>
</comment>
<name>A0A100VZW4_9MYCO</name>
<keyword evidence="3" id="KW-1185">Reference proteome</keyword>
<feature type="region of interest" description="Disordered" evidence="1">
    <location>
        <begin position="353"/>
        <end position="379"/>
    </location>
</feature>
<dbReference type="STRING" id="146020.RMCB_3167"/>
<sequence>MSKLQSQLALFGAIDQEVVNAKTRLRAGATGRDADIDSAVIDMVGRFLPGSTGFGQSGWYQELQVLVQTQATHSSDSAGFTFPDLRTAVDDLAERHDEEETDDRDPILARATYAAIVLDKIYRLIGPPEGISPLTVLDRTLAGWTDEPIGDLTFQLESQIDEINSREDWVMRAEMFVGGPFARASKPCFGALRKVDGKYCAYITTDDTADDLSVDDVAKIVDPINWHNCCSFFCEMQNQNPQFSDGWSRLVERISGECQKYYLDTALIFWKQQLPDGSLYINYDLDSDRQHDSMYVDVDSGYIWVSPLQPKGVRIRTSKLERVNGLSPTATAALACLMGWGTVASEMLAGTARSHMQNPNKPPAMLPLLLSPNNSSAYQ</sequence>
<feature type="compositionally biased region" description="Low complexity" evidence="1">
    <location>
        <begin position="366"/>
        <end position="379"/>
    </location>
</feature>
<protein>
    <submittedName>
        <fullName evidence="2">Uncharacterized protein</fullName>
    </submittedName>
</protein>
<dbReference type="EMBL" id="BCSX01000024">
    <property type="protein sequence ID" value="GAS89071.1"/>
    <property type="molecule type" value="Genomic_DNA"/>
</dbReference>
<dbReference type="RefSeq" id="WP_062829491.1">
    <property type="nucleotide sequence ID" value="NZ_BCSX01000024.1"/>
</dbReference>
<proteinExistence type="predicted"/>
<gene>
    <name evidence="2" type="ORF">RMCB_3167</name>
</gene>
<accession>A0A100VZW4</accession>